<dbReference type="SMART" id="SM00563">
    <property type="entry name" value="PlsC"/>
    <property type="match status" value="1"/>
</dbReference>
<reference evidence="4 5" key="1">
    <citation type="submission" date="2024-09" db="EMBL/GenBank/DDBJ databases">
        <authorList>
            <person name="Sun Q."/>
            <person name="Mori K."/>
        </authorList>
    </citation>
    <scope>NUCLEOTIDE SEQUENCE [LARGE SCALE GENOMIC DNA]</scope>
    <source>
        <strain evidence="4 5">CCM 7659</strain>
    </source>
</reference>
<feature type="domain" description="Phospholipid/glycerol acyltransferase" evidence="3">
    <location>
        <begin position="38"/>
        <end position="157"/>
    </location>
</feature>
<evidence type="ECO:0000256" key="1">
    <source>
        <dbReference type="ARBA" id="ARBA00022679"/>
    </source>
</evidence>
<keyword evidence="2 4" id="KW-0012">Acyltransferase</keyword>
<accession>A0ABV5JNG9</accession>
<gene>
    <name evidence="4" type="ORF">ACFFVD_02505</name>
</gene>
<dbReference type="PANTHER" id="PTHR10434:SF11">
    <property type="entry name" value="1-ACYL-SN-GLYCEROL-3-PHOSPHATE ACYLTRANSFERASE"/>
    <property type="match status" value="1"/>
</dbReference>
<keyword evidence="1" id="KW-0808">Transferase</keyword>
<dbReference type="SUPFAM" id="SSF69593">
    <property type="entry name" value="Glycerol-3-phosphate (1)-acyltransferase"/>
    <property type="match status" value="1"/>
</dbReference>
<dbReference type="RefSeq" id="WP_182631809.1">
    <property type="nucleotide sequence ID" value="NZ_JAALDM010000084.1"/>
</dbReference>
<evidence type="ECO:0000313" key="5">
    <source>
        <dbReference type="Proteomes" id="UP001589700"/>
    </source>
</evidence>
<dbReference type="GO" id="GO:0016746">
    <property type="term" value="F:acyltransferase activity"/>
    <property type="evidence" value="ECO:0007669"/>
    <property type="project" value="UniProtKB-KW"/>
</dbReference>
<dbReference type="EMBL" id="JBHMDY010000001">
    <property type="protein sequence ID" value="MFB9258663.1"/>
    <property type="molecule type" value="Genomic_DNA"/>
</dbReference>
<comment type="caution">
    <text evidence="4">The sequence shown here is derived from an EMBL/GenBank/DDBJ whole genome shotgun (WGS) entry which is preliminary data.</text>
</comment>
<evidence type="ECO:0000259" key="3">
    <source>
        <dbReference type="SMART" id="SM00563"/>
    </source>
</evidence>
<protein>
    <submittedName>
        <fullName evidence="4">Lysophospholipid acyltransferase family protein</fullName>
    </submittedName>
</protein>
<sequence length="249" mass="27765">MTTVLYWLFKFVLIGPFLRLTSRRVVTGRENFPRSGAALIVGNHLSVGDWLFMPLLMPRRVTFLAKSDYFTGTGIKGMLSRWFFAGSGQHPIDRTNADAAQAAMNAGLEVLNEGEILCIYPEGTRSPDGRLYRGKTGPARLAMKAGVPVIPIGVSGTGEYIRALTTFRFGRRPEVRVMVGEPLDISPWAGREGDRVAEREITDELMRRIQALTGQEYLPDVYGAEMKKRFDTIRDSGHNLLDQPVETQS</sequence>
<evidence type="ECO:0000313" key="4">
    <source>
        <dbReference type="EMBL" id="MFB9258663.1"/>
    </source>
</evidence>
<dbReference type="Pfam" id="PF01553">
    <property type="entry name" value="Acyltransferase"/>
    <property type="match status" value="1"/>
</dbReference>
<dbReference type="Proteomes" id="UP001589700">
    <property type="component" value="Unassembled WGS sequence"/>
</dbReference>
<keyword evidence="5" id="KW-1185">Reference proteome</keyword>
<organism evidence="4 5">
    <name type="scientific">Dietzia aerolata</name>
    <dbReference type="NCBI Taxonomy" id="595984"/>
    <lineage>
        <taxon>Bacteria</taxon>
        <taxon>Bacillati</taxon>
        <taxon>Actinomycetota</taxon>
        <taxon>Actinomycetes</taxon>
        <taxon>Mycobacteriales</taxon>
        <taxon>Dietziaceae</taxon>
        <taxon>Dietzia</taxon>
    </lineage>
</organism>
<dbReference type="CDD" id="cd07989">
    <property type="entry name" value="LPLAT_AGPAT-like"/>
    <property type="match status" value="1"/>
</dbReference>
<dbReference type="InterPro" id="IPR002123">
    <property type="entry name" value="Plipid/glycerol_acylTrfase"/>
</dbReference>
<name>A0ABV5JNG9_9ACTN</name>
<evidence type="ECO:0000256" key="2">
    <source>
        <dbReference type="ARBA" id="ARBA00023315"/>
    </source>
</evidence>
<proteinExistence type="predicted"/>
<dbReference type="PANTHER" id="PTHR10434">
    <property type="entry name" value="1-ACYL-SN-GLYCEROL-3-PHOSPHATE ACYLTRANSFERASE"/>
    <property type="match status" value="1"/>
</dbReference>